<evidence type="ECO:0000313" key="10">
    <source>
        <dbReference type="Proteomes" id="UP001160130"/>
    </source>
</evidence>
<feature type="transmembrane region" description="Helical" evidence="8">
    <location>
        <begin position="138"/>
        <end position="156"/>
    </location>
</feature>
<dbReference type="PANTHER" id="PTHR42770">
    <property type="entry name" value="AMINO ACID TRANSPORTER-RELATED"/>
    <property type="match status" value="1"/>
</dbReference>
<keyword evidence="5 8" id="KW-0812">Transmembrane</keyword>
<feature type="transmembrane region" description="Helical" evidence="8">
    <location>
        <begin position="413"/>
        <end position="432"/>
    </location>
</feature>
<name>A0ABT6L902_9MYCO</name>
<evidence type="ECO:0000256" key="8">
    <source>
        <dbReference type="SAM" id="Phobius"/>
    </source>
</evidence>
<keyword evidence="4" id="KW-1003">Cell membrane</keyword>
<comment type="function">
    <text evidence="1">Probable amino-acid or metabolite transport protein.</text>
</comment>
<feature type="transmembrane region" description="Helical" evidence="8">
    <location>
        <begin position="59"/>
        <end position="78"/>
    </location>
</feature>
<gene>
    <name evidence="9" type="ORF">M2272_005129</name>
</gene>
<comment type="subcellular location">
    <subcellularLocation>
        <location evidence="2">Cell membrane</location>
        <topology evidence="2">Multi-pass membrane protein</topology>
    </subcellularLocation>
</comment>
<sequence>MTSSQHTADQSVSRAGLAQGRLGTIDIVFFVVAAAAPLAVVAGAAPLAFRMGGIGAPGAYVFCGVVYILCAAGLTAFARHVREAGAFYAFIGRGLGRPAGVGSALMALLSYGLVCFGFFGFFGSYARTTVLDLVGVDLHWSVYALAGALFVAVLGYRQVDIGARVLGVLMTLEVLILLVLSVAVLAKSGSANLTLEPFEPAHVFDSGAGGMFVLALGAFIGFESTTIYSEEARNPEKSVPRATYAAVAFLALFYGFTTWIAVKAFGTDALLSLIQADDFQDVYFGLADSYLGGWAKTTMELLIVTSILAATLAFHNATARYMFTLGRDRILPASLGNAHPRFGSPSRASLVTTLGALLLIGVTVALHGEPYLHLLLWTNTVGIIGIVVLQALCMAAVIRFFTPDRRGSTAFRVWVAPVLGTAGLLVGLYLMVTNVELLTGRTDWVNWALLAPLPLLGIGGYLWARSGRGANTSGTS</sequence>
<feature type="transmembrane region" description="Helical" evidence="8">
    <location>
        <begin position="27"/>
        <end position="47"/>
    </location>
</feature>
<feature type="transmembrane region" description="Helical" evidence="8">
    <location>
        <begin position="242"/>
        <end position="262"/>
    </location>
</feature>
<evidence type="ECO:0000256" key="6">
    <source>
        <dbReference type="ARBA" id="ARBA00022989"/>
    </source>
</evidence>
<evidence type="ECO:0000256" key="5">
    <source>
        <dbReference type="ARBA" id="ARBA00022692"/>
    </source>
</evidence>
<dbReference type="InterPro" id="IPR002293">
    <property type="entry name" value="AA/rel_permease1"/>
</dbReference>
<evidence type="ECO:0000256" key="3">
    <source>
        <dbReference type="ARBA" id="ARBA00009523"/>
    </source>
</evidence>
<keyword evidence="10" id="KW-1185">Reference proteome</keyword>
<feature type="transmembrane region" description="Helical" evidence="8">
    <location>
        <begin position="374"/>
        <end position="401"/>
    </location>
</feature>
<dbReference type="PANTHER" id="PTHR42770:SF16">
    <property type="entry name" value="AMINO ACID PERMEASE"/>
    <property type="match status" value="1"/>
</dbReference>
<dbReference type="EMBL" id="JARXVE010000011">
    <property type="protein sequence ID" value="MDH6198470.1"/>
    <property type="molecule type" value="Genomic_DNA"/>
</dbReference>
<feature type="transmembrane region" description="Helical" evidence="8">
    <location>
        <begin position="206"/>
        <end position="222"/>
    </location>
</feature>
<dbReference type="Proteomes" id="UP001160130">
    <property type="component" value="Unassembled WGS sequence"/>
</dbReference>
<evidence type="ECO:0000256" key="7">
    <source>
        <dbReference type="ARBA" id="ARBA00023136"/>
    </source>
</evidence>
<dbReference type="Pfam" id="PF13520">
    <property type="entry name" value="AA_permease_2"/>
    <property type="match status" value="1"/>
</dbReference>
<comment type="similarity">
    <text evidence="3">Belongs to the amino acid-polyamine-organocation (APC) superfamily.</text>
</comment>
<comment type="caution">
    <text evidence="9">The sequence shown here is derived from an EMBL/GenBank/DDBJ whole genome shotgun (WGS) entry which is preliminary data.</text>
</comment>
<dbReference type="RefSeq" id="WP_280835051.1">
    <property type="nucleotide sequence ID" value="NZ_JARXVE010000011.1"/>
</dbReference>
<feature type="transmembrane region" description="Helical" evidence="8">
    <location>
        <begin position="348"/>
        <end position="368"/>
    </location>
</feature>
<evidence type="ECO:0000313" key="9">
    <source>
        <dbReference type="EMBL" id="MDH6198470.1"/>
    </source>
</evidence>
<evidence type="ECO:0000256" key="2">
    <source>
        <dbReference type="ARBA" id="ARBA00004651"/>
    </source>
</evidence>
<feature type="transmembrane region" description="Helical" evidence="8">
    <location>
        <begin position="444"/>
        <end position="464"/>
    </location>
</feature>
<dbReference type="PIRSF" id="PIRSF006060">
    <property type="entry name" value="AA_transporter"/>
    <property type="match status" value="1"/>
</dbReference>
<protein>
    <submittedName>
        <fullName evidence="9">Amino acid transporter</fullName>
    </submittedName>
</protein>
<keyword evidence="7 8" id="KW-0472">Membrane</keyword>
<reference evidence="9 10" key="1">
    <citation type="submission" date="2023-04" db="EMBL/GenBank/DDBJ databases">
        <title>Forest soil microbial communities from Buena Vista Peninsula, Colon Province, Panama.</title>
        <authorList>
            <person name="Bouskill N."/>
        </authorList>
    </citation>
    <scope>NUCLEOTIDE SEQUENCE [LARGE SCALE GENOMIC DNA]</scope>
    <source>
        <strain evidence="9 10">AC80</strain>
    </source>
</reference>
<feature type="transmembrane region" description="Helical" evidence="8">
    <location>
        <begin position="301"/>
        <end position="323"/>
    </location>
</feature>
<proteinExistence type="inferred from homology"/>
<accession>A0ABT6L902</accession>
<organism evidence="9 10">
    <name type="scientific">Mycolicibacterium frederiksbergense</name>
    <dbReference type="NCBI Taxonomy" id="117567"/>
    <lineage>
        <taxon>Bacteria</taxon>
        <taxon>Bacillati</taxon>
        <taxon>Actinomycetota</taxon>
        <taxon>Actinomycetes</taxon>
        <taxon>Mycobacteriales</taxon>
        <taxon>Mycobacteriaceae</taxon>
        <taxon>Mycolicibacterium</taxon>
    </lineage>
</organism>
<keyword evidence="6 8" id="KW-1133">Transmembrane helix</keyword>
<evidence type="ECO:0000256" key="1">
    <source>
        <dbReference type="ARBA" id="ARBA00002249"/>
    </source>
</evidence>
<dbReference type="InterPro" id="IPR050367">
    <property type="entry name" value="APC_superfamily"/>
</dbReference>
<feature type="transmembrane region" description="Helical" evidence="8">
    <location>
        <begin position="99"/>
        <end position="126"/>
    </location>
</feature>
<feature type="transmembrane region" description="Helical" evidence="8">
    <location>
        <begin position="163"/>
        <end position="186"/>
    </location>
</feature>
<evidence type="ECO:0000256" key="4">
    <source>
        <dbReference type="ARBA" id="ARBA00022475"/>
    </source>
</evidence>
<dbReference type="Gene3D" id="1.20.1740.10">
    <property type="entry name" value="Amino acid/polyamine transporter I"/>
    <property type="match status" value="1"/>
</dbReference>